<feature type="compositionally biased region" description="Basic and acidic residues" evidence="1">
    <location>
        <begin position="116"/>
        <end position="127"/>
    </location>
</feature>
<name>A0ABQ9JCC5_9CUCU</name>
<protein>
    <submittedName>
        <fullName evidence="3">Uncharacterized protein</fullName>
    </submittedName>
</protein>
<dbReference type="Proteomes" id="UP001162164">
    <property type="component" value="Unassembled WGS sequence"/>
</dbReference>
<dbReference type="InterPro" id="IPR009818">
    <property type="entry name" value="PAM2_motif"/>
</dbReference>
<evidence type="ECO:0000256" key="1">
    <source>
        <dbReference type="SAM" id="MobiDB-lite"/>
    </source>
</evidence>
<feature type="signal peptide" evidence="2">
    <location>
        <begin position="1"/>
        <end position="17"/>
    </location>
</feature>
<proteinExistence type="predicted"/>
<organism evidence="3 4">
    <name type="scientific">Molorchus minor</name>
    <dbReference type="NCBI Taxonomy" id="1323400"/>
    <lineage>
        <taxon>Eukaryota</taxon>
        <taxon>Metazoa</taxon>
        <taxon>Ecdysozoa</taxon>
        <taxon>Arthropoda</taxon>
        <taxon>Hexapoda</taxon>
        <taxon>Insecta</taxon>
        <taxon>Pterygota</taxon>
        <taxon>Neoptera</taxon>
        <taxon>Endopterygota</taxon>
        <taxon>Coleoptera</taxon>
        <taxon>Polyphaga</taxon>
        <taxon>Cucujiformia</taxon>
        <taxon>Chrysomeloidea</taxon>
        <taxon>Cerambycidae</taxon>
        <taxon>Lamiinae</taxon>
        <taxon>Monochamini</taxon>
        <taxon>Molorchus</taxon>
    </lineage>
</organism>
<gene>
    <name evidence="3" type="ORF">NQ317_017547</name>
</gene>
<evidence type="ECO:0000313" key="3">
    <source>
        <dbReference type="EMBL" id="KAJ8975067.1"/>
    </source>
</evidence>
<reference evidence="3" key="1">
    <citation type="journal article" date="2023" name="Insect Mol. Biol.">
        <title>Genome sequencing provides insights into the evolution of gene families encoding plant cell wall-degrading enzymes in longhorned beetles.</title>
        <authorList>
            <person name="Shin N.R."/>
            <person name="Okamura Y."/>
            <person name="Kirsch R."/>
            <person name="Pauchet Y."/>
        </authorList>
    </citation>
    <scope>NUCLEOTIDE SEQUENCE</scope>
    <source>
        <strain evidence="3">MMC_N1</strain>
    </source>
</reference>
<feature type="chain" id="PRO_5045239445" evidence="2">
    <location>
        <begin position="18"/>
        <end position="255"/>
    </location>
</feature>
<sequence length="255" mass="27907">MCKYLIIFIVAVHDVSGLVDNAAESDSEDEWNYIKGDEANKENISPQPVKEVAEVPEEEDDNMSQLNPNAAEFVPVSPTRSIPSPACRTLLNDQVISQSPRRPTNDIDIKVPNEDEFENEVKSRPSDIDSYSNGVGDTTVDTSSTDLMETLLNGKNIDEIPEFHPGSTPNKIVASDEFHFGPNAAPFTPVKLSDQSEAALSTKAVFGDESTATLGTSFNESVTSQDTAVDINLLNKESDPMSMSFYADKKRRKSV</sequence>
<keyword evidence="4" id="KW-1185">Reference proteome</keyword>
<accession>A0ABQ9JCC5</accession>
<dbReference type="EMBL" id="JAPWTJ010000883">
    <property type="protein sequence ID" value="KAJ8975067.1"/>
    <property type="molecule type" value="Genomic_DNA"/>
</dbReference>
<keyword evidence="2" id="KW-0732">Signal</keyword>
<evidence type="ECO:0000313" key="4">
    <source>
        <dbReference type="Proteomes" id="UP001162164"/>
    </source>
</evidence>
<dbReference type="Pfam" id="PF07145">
    <property type="entry name" value="PAM2"/>
    <property type="match status" value="1"/>
</dbReference>
<comment type="caution">
    <text evidence="3">The sequence shown here is derived from an EMBL/GenBank/DDBJ whole genome shotgun (WGS) entry which is preliminary data.</text>
</comment>
<feature type="region of interest" description="Disordered" evidence="1">
    <location>
        <begin position="116"/>
        <end position="142"/>
    </location>
</feature>
<evidence type="ECO:0000256" key="2">
    <source>
        <dbReference type="SAM" id="SignalP"/>
    </source>
</evidence>